<sequence>MHLIIEARIAEAADTGDAVDGAVTLAVLERRDRNLSKLGLTLAEGRALLARAQDVLVLISQQIDGWMSGETNCRRCGMALSDKDTRSIVMRTVYGNVAVRSPSCGRVAAVRHQGQRAAP</sequence>
<evidence type="ECO:0000313" key="2">
    <source>
        <dbReference type="Proteomes" id="UP001363010"/>
    </source>
</evidence>
<dbReference type="EMBL" id="JBBKZV010000048">
    <property type="protein sequence ID" value="MEJ8827012.1"/>
    <property type="molecule type" value="Genomic_DNA"/>
</dbReference>
<organism evidence="1 2">
    <name type="scientific">Variovorax humicola</name>
    <dbReference type="NCBI Taxonomy" id="1769758"/>
    <lineage>
        <taxon>Bacteria</taxon>
        <taxon>Pseudomonadati</taxon>
        <taxon>Pseudomonadota</taxon>
        <taxon>Betaproteobacteria</taxon>
        <taxon>Burkholderiales</taxon>
        <taxon>Comamonadaceae</taxon>
        <taxon>Variovorax</taxon>
    </lineage>
</organism>
<evidence type="ECO:0000313" key="1">
    <source>
        <dbReference type="EMBL" id="MEJ8827012.1"/>
    </source>
</evidence>
<dbReference type="Proteomes" id="UP001363010">
    <property type="component" value="Unassembled WGS sequence"/>
</dbReference>
<dbReference type="RefSeq" id="WP_340368043.1">
    <property type="nucleotide sequence ID" value="NZ_JBBKZV010000048.1"/>
</dbReference>
<comment type="caution">
    <text evidence="1">The sequence shown here is derived from an EMBL/GenBank/DDBJ whole genome shotgun (WGS) entry which is preliminary data.</text>
</comment>
<gene>
    <name evidence="1" type="ORF">WKW80_34290</name>
</gene>
<name>A0ABU8WAD8_9BURK</name>
<accession>A0ABU8WAD8</accession>
<protein>
    <submittedName>
        <fullName evidence="1">Uncharacterized protein</fullName>
    </submittedName>
</protein>
<reference evidence="1 2" key="1">
    <citation type="submission" date="2024-03" db="EMBL/GenBank/DDBJ databases">
        <title>Novel species of the genus Variovorax.</title>
        <authorList>
            <person name="Liu Q."/>
            <person name="Xin Y.-H."/>
        </authorList>
    </citation>
    <scope>NUCLEOTIDE SEQUENCE [LARGE SCALE GENOMIC DNA]</scope>
    <source>
        <strain evidence="1 2">KACC 18501</strain>
    </source>
</reference>
<keyword evidence="2" id="KW-1185">Reference proteome</keyword>
<proteinExistence type="predicted"/>